<evidence type="ECO:0000256" key="3">
    <source>
        <dbReference type="ARBA" id="ARBA00022989"/>
    </source>
</evidence>
<feature type="transmembrane region" description="Helical" evidence="6">
    <location>
        <begin position="182"/>
        <end position="210"/>
    </location>
</feature>
<protein>
    <submittedName>
        <fullName evidence="7">DUF2585 family protein</fullName>
    </submittedName>
</protein>
<proteinExistence type="predicted"/>
<evidence type="ECO:0000256" key="1">
    <source>
        <dbReference type="ARBA" id="ARBA00022475"/>
    </source>
</evidence>
<feature type="transmembrane region" description="Helical" evidence="6">
    <location>
        <begin position="115"/>
        <end position="131"/>
    </location>
</feature>
<keyword evidence="1" id="KW-1003">Cell membrane</keyword>
<evidence type="ECO:0000313" key="8">
    <source>
        <dbReference type="Proteomes" id="UP000432089"/>
    </source>
</evidence>
<accession>A0A7V7PSY8</accession>
<evidence type="ECO:0000256" key="4">
    <source>
        <dbReference type="ARBA" id="ARBA00023136"/>
    </source>
</evidence>
<organism evidence="7 8">
    <name type="scientific">Plantimonas leprariae</name>
    <dbReference type="NCBI Taxonomy" id="2615207"/>
    <lineage>
        <taxon>Bacteria</taxon>
        <taxon>Pseudomonadati</taxon>
        <taxon>Pseudomonadota</taxon>
        <taxon>Alphaproteobacteria</taxon>
        <taxon>Hyphomicrobiales</taxon>
        <taxon>Aurantimonadaceae</taxon>
        <taxon>Plantimonas</taxon>
    </lineage>
</organism>
<evidence type="ECO:0000313" key="7">
    <source>
        <dbReference type="EMBL" id="KAB0682574.1"/>
    </source>
</evidence>
<dbReference type="GO" id="GO:0005886">
    <property type="term" value="C:plasma membrane"/>
    <property type="evidence" value="ECO:0007669"/>
    <property type="project" value="InterPro"/>
</dbReference>
<keyword evidence="2 6" id="KW-0812">Transmembrane</keyword>
<gene>
    <name evidence="7" type="ORF">F6X38_00320</name>
</gene>
<comment type="caution">
    <text evidence="7">The sequence shown here is derived from an EMBL/GenBank/DDBJ whole genome shotgun (WGS) entry which is preliminary data.</text>
</comment>
<dbReference type="Proteomes" id="UP000432089">
    <property type="component" value="Unassembled WGS sequence"/>
</dbReference>
<dbReference type="EMBL" id="VZDO01000001">
    <property type="protein sequence ID" value="KAB0682574.1"/>
    <property type="molecule type" value="Genomic_DNA"/>
</dbReference>
<evidence type="ECO:0000256" key="6">
    <source>
        <dbReference type="SAM" id="Phobius"/>
    </source>
</evidence>
<evidence type="ECO:0000256" key="5">
    <source>
        <dbReference type="SAM" id="MobiDB-lite"/>
    </source>
</evidence>
<reference evidence="7 8" key="1">
    <citation type="submission" date="2019-09" db="EMBL/GenBank/DDBJ databases">
        <title>YIM 132180 draft genome.</title>
        <authorList>
            <person name="Zhang K."/>
        </authorList>
    </citation>
    <scope>NUCLEOTIDE SEQUENCE [LARGE SCALE GENOMIC DNA]</scope>
    <source>
        <strain evidence="7 8">YIM 132180</strain>
    </source>
</reference>
<sequence length="214" mass="23050">MRHRLSTCGATGNRPETFERGMSSAVQPIPENERSPFPDKGWRQVGIAFTMLGTAAAILLLMGRHPVCPCGTVSVWQWSRDPAENSQAFADWYSLLHVVFGMALFAGVRRLRPHWSLPSVFLAVILGHSIWEVAENTPLIIGIFSGGANAPHYEGDSLLNSFGDTVFALGGAGLMPFLRWPAVALVVVAVEAAVTFGVGDGFVVGTLRLFGVDI</sequence>
<feature type="region of interest" description="Disordered" evidence="5">
    <location>
        <begin position="1"/>
        <end position="34"/>
    </location>
</feature>
<evidence type="ECO:0000256" key="2">
    <source>
        <dbReference type="ARBA" id="ARBA00022692"/>
    </source>
</evidence>
<feature type="transmembrane region" description="Helical" evidence="6">
    <location>
        <begin position="45"/>
        <end position="63"/>
    </location>
</feature>
<keyword evidence="3 6" id="KW-1133">Transmembrane helix</keyword>
<dbReference type="AlphaFoldDB" id="A0A7V7PSY8"/>
<keyword evidence="8" id="KW-1185">Reference proteome</keyword>
<dbReference type="InterPro" id="IPR019691">
    <property type="entry name" value="DUF2585"/>
</dbReference>
<name>A0A7V7PSY8_9HYPH</name>
<dbReference type="Pfam" id="PF10755">
    <property type="entry name" value="DUF2585"/>
    <property type="match status" value="1"/>
</dbReference>
<feature type="transmembrane region" description="Helical" evidence="6">
    <location>
        <begin position="92"/>
        <end position="108"/>
    </location>
</feature>
<keyword evidence="4 6" id="KW-0472">Membrane</keyword>